<dbReference type="Proteomes" id="UP001151133">
    <property type="component" value="Unassembled WGS sequence"/>
</dbReference>
<dbReference type="InterPro" id="IPR051783">
    <property type="entry name" value="NAD(P)-dependent_oxidoreduct"/>
</dbReference>
<dbReference type="SUPFAM" id="SSF51735">
    <property type="entry name" value="NAD(P)-binding Rossmann-fold domains"/>
    <property type="match status" value="1"/>
</dbReference>
<reference evidence="1" key="1">
    <citation type="submission" date="2022-10" db="EMBL/GenBank/DDBJ databases">
        <title>Two novel species of Flavobacterium.</title>
        <authorList>
            <person name="Liu Q."/>
            <person name="Xin Y.-H."/>
        </authorList>
    </citation>
    <scope>NUCLEOTIDE SEQUENCE</scope>
    <source>
        <strain evidence="1">LS1R47</strain>
    </source>
</reference>
<dbReference type="EMBL" id="JAOZEV010000005">
    <property type="protein sequence ID" value="MCV9932419.1"/>
    <property type="molecule type" value="Genomic_DNA"/>
</dbReference>
<protein>
    <submittedName>
        <fullName evidence="1">SDR family NAD(P)-dependent oxidoreductase</fullName>
    </submittedName>
</protein>
<dbReference type="InterPro" id="IPR036291">
    <property type="entry name" value="NAD(P)-bd_dom_sf"/>
</dbReference>
<proteinExistence type="predicted"/>
<dbReference type="GO" id="GO:0004029">
    <property type="term" value="F:aldehyde dehydrogenase (NAD+) activity"/>
    <property type="evidence" value="ECO:0007669"/>
    <property type="project" value="TreeGrafter"/>
</dbReference>
<dbReference type="PANTHER" id="PTHR48079:SF6">
    <property type="entry name" value="NAD(P)-BINDING DOMAIN-CONTAINING PROTEIN-RELATED"/>
    <property type="match status" value="1"/>
</dbReference>
<dbReference type="Gene3D" id="3.40.50.720">
    <property type="entry name" value="NAD(P)-binding Rossmann-like Domain"/>
    <property type="match status" value="1"/>
</dbReference>
<sequence>MTKISILGCGWLGLPLAKAIIAKGISVNGSTTSTEKIAVLKESGINPFLININRNEINSSFGKSLSLEMESFFNESSILIIDIPPKLRGGNTESFVDKIAFLIPFIEKSTIEKVLFISSTSVYGETNVLITEETKPNADSESGKQLITTETLLLNNTNFKTTVLRFGGLIGEDRNPIKFLAGKENIENPDAPINFIHQEDCIGIILKIIELNSWNQTYNAVAPFHPSREEYYTQKAKEQNLSLPKFNHEKESTKKIISSAKIENELHYTFTEKP</sequence>
<organism evidence="1 2">
    <name type="scientific">Flavobacterium frigoritolerans</name>
    <dbReference type="NCBI Taxonomy" id="2987686"/>
    <lineage>
        <taxon>Bacteria</taxon>
        <taxon>Pseudomonadati</taxon>
        <taxon>Bacteroidota</taxon>
        <taxon>Flavobacteriia</taxon>
        <taxon>Flavobacteriales</taxon>
        <taxon>Flavobacteriaceae</taxon>
        <taxon>Flavobacterium</taxon>
    </lineage>
</organism>
<dbReference type="GO" id="GO:0005737">
    <property type="term" value="C:cytoplasm"/>
    <property type="evidence" value="ECO:0007669"/>
    <property type="project" value="TreeGrafter"/>
</dbReference>
<dbReference type="AlphaFoldDB" id="A0A9X2Z067"/>
<comment type="caution">
    <text evidence="1">The sequence shown here is derived from an EMBL/GenBank/DDBJ whole genome shotgun (WGS) entry which is preliminary data.</text>
</comment>
<accession>A0A9X2Z067</accession>
<dbReference type="RefSeq" id="WP_264286695.1">
    <property type="nucleotide sequence ID" value="NZ_JAOZEV010000005.1"/>
</dbReference>
<keyword evidence="2" id="KW-1185">Reference proteome</keyword>
<evidence type="ECO:0000313" key="1">
    <source>
        <dbReference type="EMBL" id="MCV9932419.1"/>
    </source>
</evidence>
<gene>
    <name evidence="1" type="ORF">OIU80_08995</name>
</gene>
<dbReference type="PANTHER" id="PTHR48079">
    <property type="entry name" value="PROTEIN YEEZ"/>
    <property type="match status" value="1"/>
</dbReference>
<name>A0A9X2Z067_9FLAO</name>
<evidence type="ECO:0000313" key="2">
    <source>
        <dbReference type="Proteomes" id="UP001151133"/>
    </source>
</evidence>